<gene>
    <name evidence="1" type="ORF">NCTC11535_00749</name>
    <name evidence="2" type="ORF">NCTC11535_01494</name>
</gene>
<dbReference type="EMBL" id="UAPQ01000004">
    <property type="protein sequence ID" value="SPT53091.1"/>
    <property type="molecule type" value="Genomic_DNA"/>
</dbReference>
<sequence>MTSVASPGRVTTWRKPSHNWRRDSDCKCLLEAEAPDGALIEFFIDPDGFGGISPSFLVTPPDGESVSTDSTEEWPAVEQYVPRQDWPEPMFAGKKCPTRYPDVAILEAIEQYKLEDIASLDGDWTWGEDYLDEHDIEATDKQLDLIVRAGAKIDAILAADSQEARELALDGAVGVILGTRTPKQAGRAYADAVDACEDAKLVNQGAMIASDLLGTPLTTIAEQGRVTRPTVYRYLGRRP</sequence>
<comment type="caution">
    <text evidence="1">The sequence shown here is derived from an EMBL/GenBank/DDBJ whole genome shotgun (WGS) entry which is preliminary data.</text>
</comment>
<dbReference type="EMBL" id="UAPQ01000008">
    <property type="protein sequence ID" value="SPT53810.1"/>
    <property type="molecule type" value="Genomic_DNA"/>
</dbReference>
<name>A0ABY1VN33_9ACTO</name>
<dbReference type="Proteomes" id="UP000250006">
    <property type="component" value="Unassembled WGS sequence"/>
</dbReference>
<organism evidence="1 3">
    <name type="scientific">Actinomyces bovis</name>
    <dbReference type="NCBI Taxonomy" id="1658"/>
    <lineage>
        <taxon>Bacteria</taxon>
        <taxon>Bacillati</taxon>
        <taxon>Actinomycetota</taxon>
        <taxon>Actinomycetes</taxon>
        <taxon>Actinomycetales</taxon>
        <taxon>Actinomycetaceae</taxon>
        <taxon>Actinomyces</taxon>
    </lineage>
</organism>
<protein>
    <submittedName>
        <fullName evidence="1">Uncharacterized protein</fullName>
    </submittedName>
</protein>
<evidence type="ECO:0000313" key="3">
    <source>
        <dbReference type="Proteomes" id="UP000250006"/>
    </source>
</evidence>
<reference evidence="1 3" key="1">
    <citation type="submission" date="2018-06" db="EMBL/GenBank/DDBJ databases">
        <authorList>
            <consortium name="Pathogen Informatics"/>
            <person name="Doyle S."/>
        </authorList>
    </citation>
    <scope>NUCLEOTIDE SEQUENCE [LARGE SCALE GENOMIC DNA]</scope>
    <source>
        <strain evidence="1 3">NCTC11535</strain>
    </source>
</reference>
<evidence type="ECO:0000313" key="2">
    <source>
        <dbReference type="EMBL" id="SPT53810.1"/>
    </source>
</evidence>
<keyword evidence="3" id="KW-1185">Reference proteome</keyword>
<dbReference type="RefSeq" id="WP_126622220.1">
    <property type="nucleotide sequence ID" value="NZ_UAPQ01000004.1"/>
</dbReference>
<proteinExistence type="predicted"/>
<accession>A0ABY1VN33</accession>
<evidence type="ECO:0000313" key="1">
    <source>
        <dbReference type="EMBL" id="SPT53091.1"/>
    </source>
</evidence>